<dbReference type="PANTHER" id="PTHR43537:SF45">
    <property type="entry name" value="GNTR FAMILY REGULATORY PROTEIN"/>
    <property type="match status" value="1"/>
</dbReference>
<comment type="caution">
    <text evidence="5">The sequence shown here is derived from an EMBL/GenBank/DDBJ whole genome shotgun (WGS) entry which is preliminary data.</text>
</comment>
<dbReference type="SUPFAM" id="SSF46785">
    <property type="entry name" value="Winged helix' DNA-binding domain"/>
    <property type="match status" value="1"/>
</dbReference>
<dbReference type="AlphaFoldDB" id="A0A2A7B4J4"/>
<gene>
    <name evidence="5" type="ORF">CHR60_10890</name>
</gene>
<feature type="domain" description="HTH gntR-type" evidence="4">
    <location>
        <begin position="10"/>
        <end position="77"/>
    </location>
</feature>
<dbReference type="GO" id="GO:0003700">
    <property type="term" value="F:DNA-binding transcription factor activity"/>
    <property type="evidence" value="ECO:0007669"/>
    <property type="project" value="InterPro"/>
</dbReference>
<dbReference type="Pfam" id="PF07729">
    <property type="entry name" value="FCD"/>
    <property type="match status" value="1"/>
</dbReference>
<dbReference type="Gene3D" id="1.20.120.530">
    <property type="entry name" value="GntR ligand-binding domain-like"/>
    <property type="match status" value="1"/>
</dbReference>
<dbReference type="PANTHER" id="PTHR43537">
    <property type="entry name" value="TRANSCRIPTIONAL REGULATOR, GNTR FAMILY"/>
    <property type="match status" value="1"/>
</dbReference>
<dbReference type="InterPro" id="IPR036390">
    <property type="entry name" value="WH_DNA-bd_sf"/>
</dbReference>
<organism evidence="5 6">
    <name type="scientific">Faecalibacterium prausnitzii</name>
    <dbReference type="NCBI Taxonomy" id="853"/>
    <lineage>
        <taxon>Bacteria</taxon>
        <taxon>Bacillati</taxon>
        <taxon>Bacillota</taxon>
        <taxon>Clostridia</taxon>
        <taxon>Eubacteriales</taxon>
        <taxon>Oscillospiraceae</taxon>
        <taxon>Faecalibacterium</taxon>
    </lineage>
</organism>
<protein>
    <submittedName>
        <fullName evidence="5">LysR family transcriptional regulator</fullName>
    </submittedName>
</protein>
<dbReference type="Gene3D" id="1.10.10.10">
    <property type="entry name" value="Winged helix-like DNA-binding domain superfamily/Winged helix DNA-binding domain"/>
    <property type="match status" value="1"/>
</dbReference>
<accession>A0A2A7B4J4</accession>
<keyword evidence="3" id="KW-0804">Transcription</keyword>
<dbReference type="SMART" id="SM00895">
    <property type="entry name" value="FCD"/>
    <property type="match status" value="1"/>
</dbReference>
<proteinExistence type="predicted"/>
<keyword evidence="1" id="KW-0805">Transcription regulation</keyword>
<dbReference type="EMBL" id="NOUV01000016">
    <property type="protein sequence ID" value="PDX86212.1"/>
    <property type="molecule type" value="Genomic_DNA"/>
</dbReference>
<sequence>MLGLKPIKLLPARERVASALRKAIISKSIPEGAELTLENTAQELGVSVTPVREAFRILARDGLLEVKQNRCAIVLGVTEKTIREHYQLRAALEGTACMLCCQNNADLSKIKNCVDTAEEALSLQQAGNYTDYNQSFHFEIWEASGNEKMRNLLSELWNGLSIGVEMSELDYALNSQSEHKKIYAALEARDAMAARAEMEKHILRSMDDALTYYL</sequence>
<dbReference type="OrthoDB" id="154206at2"/>
<dbReference type="InterPro" id="IPR011711">
    <property type="entry name" value="GntR_C"/>
</dbReference>
<dbReference type="InterPro" id="IPR036388">
    <property type="entry name" value="WH-like_DNA-bd_sf"/>
</dbReference>
<dbReference type="Pfam" id="PF00392">
    <property type="entry name" value="GntR"/>
    <property type="match status" value="1"/>
</dbReference>
<evidence type="ECO:0000259" key="4">
    <source>
        <dbReference type="PROSITE" id="PS50949"/>
    </source>
</evidence>
<evidence type="ECO:0000313" key="6">
    <source>
        <dbReference type="Proteomes" id="UP000220904"/>
    </source>
</evidence>
<dbReference type="InterPro" id="IPR008920">
    <property type="entry name" value="TF_FadR/GntR_C"/>
</dbReference>
<dbReference type="InterPro" id="IPR000524">
    <property type="entry name" value="Tscrpt_reg_HTH_GntR"/>
</dbReference>
<dbReference type="SMART" id="SM00345">
    <property type="entry name" value="HTH_GNTR"/>
    <property type="match status" value="1"/>
</dbReference>
<evidence type="ECO:0000313" key="5">
    <source>
        <dbReference type="EMBL" id="PDX86212.1"/>
    </source>
</evidence>
<dbReference type="GO" id="GO:0003677">
    <property type="term" value="F:DNA binding"/>
    <property type="evidence" value="ECO:0007669"/>
    <property type="project" value="UniProtKB-KW"/>
</dbReference>
<evidence type="ECO:0000256" key="3">
    <source>
        <dbReference type="ARBA" id="ARBA00023163"/>
    </source>
</evidence>
<dbReference type="CDD" id="cd07377">
    <property type="entry name" value="WHTH_GntR"/>
    <property type="match status" value="1"/>
</dbReference>
<reference evidence="5 6" key="1">
    <citation type="journal article" date="2017" name="Front. Microbiol.">
        <title>New Insights into the Diversity of the Genus Faecalibacterium.</title>
        <authorList>
            <person name="Benevides L."/>
            <person name="Burman S."/>
            <person name="Martin R."/>
            <person name="Robert V."/>
            <person name="Thomas M."/>
            <person name="Miquel S."/>
            <person name="Chain F."/>
            <person name="Sokol H."/>
            <person name="Bermudez-Humaran L.G."/>
            <person name="Morrison M."/>
            <person name="Langella P."/>
            <person name="Azevedo V.A."/>
            <person name="Chatel J.M."/>
            <person name="Soares S."/>
        </authorList>
    </citation>
    <scope>NUCLEOTIDE SEQUENCE [LARGE SCALE GENOMIC DNA]</scope>
    <source>
        <strain evidence="5 6">AHMP21</strain>
    </source>
</reference>
<name>A0A2A7B4J4_9FIRM</name>
<dbReference type="Proteomes" id="UP000220904">
    <property type="component" value="Unassembled WGS sequence"/>
</dbReference>
<dbReference type="RefSeq" id="WP_097793049.1">
    <property type="nucleotide sequence ID" value="NZ_NOUV01000016.1"/>
</dbReference>
<evidence type="ECO:0000256" key="2">
    <source>
        <dbReference type="ARBA" id="ARBA00023125"/>
    </source>
</evidence>
<keyword evidence="2" id="KW-0238">DNA-binding</keyword>
<dbReference type="PROSITE" id="PS50949">
    <property type="entry name" value="HTH_GNTR"/>
    <property type="match status" value="1"/>
</dbReference>
<evidence type="ECO:0000256" key="1">
    <source>
        <dbReference type="ARBA" id="ARBA00023015"/>
    </source>
</evidence>
<dbReference type="SUPFAM" id="SSF48008">
    <property type="entry name" value="GntR ligand-binding domain-like"/>
    <property type="match status" value="1"/>
</dbReference>